<dbReference type="PANTHER" id="PTHR48081:SF26">
    <property type="entry name" value="ALPHA_BETA HYDROLASE FOLD-3 DOMAIN-CONTAINING PROTEIN"/>
    <property type="match status" value="1"/>
</dbReference>
<dbReference type="STRING" id="106004.A0A1Y2FJ09"/>
<dbReference type="InterPro" id="IPR013094">
    <property type="entry name" value="AB_hydrolase_3"/>
</dbReference>
<evidence type="ECO:0000256" key="2">
    <source>
        <dbReference type="ARBA" id="ARBA00022801"/>
    </source>
</evidence>
<dbReference type="Gene3D" id="3.40.50.1820">
    <property type="entry name" value="alpha/beta hydrolase"/>
    <property type="match status" value="1"/>
</dbReference>
<dbReference type="OrthoDB" id="2152029at2759"/>
<evidence type="ECO:0000256" key="1">
    <source>
        <dbReference type="ARBA" id="ARBA00010515"/>
    </source>
</evidence>
<dbReference type="FunCoup" id="A0A1Y2FJ09">
    <property type="interactions" value="19"/>
</dbReference>
<dbReference type="Proteomes" id="UP000193467">
    <property type="component" value="Unassembled WGS sequence"/>
</dbReference>
<comment type="caution">
    <text evidence="4">The sequence shown here is derived from an EMBL/GenBank/DDBJ whole genome shotgun (WGS) entry which is preliminary data.</text>
</comment>
<dbReference type="GO" id="GO:0016787">
    <property type="term" value="F:hydrolase activity"/>
    <property type="evidence" value="ECO:0007669"/>
    <property type="project" value="UniProtKB-KW"/>
</dbReference>
<gene>
    <name evidence="4" type="ORF">BCR35DRAFT_303470</name>
</gene>
<dbReference type="InterPro" id="IPR029058">
    <property type="entry name" value="AB_hydrolase_fold"/>
</dbReference>
<keyword evidence="2 4" id="KW-0378">Hydrolase</keyword>
<protein>
    <submittedName>
        <fullName evidence="4">Alpha/Beta hydrolase protein</fullName>
    </submittedName>
</protein>
<name>A0A1Y2FJ09_9BASI</name>
<evidence type="ECO:0000313" key="4">
    <source>
        <dbReference type="EMBL" id="ORY83587.1"/>
    </source>
</evidence>
<accession>A0A1Y2FJ09</accession>
<dbReference type="EMBL" id="MCGR01000019">
    <property type="protein sequence ID" value="ORY83587.1"/>
    <property type="molecule type" value="Genomic_DNA"/>
</dbReference>
<dbReference type="PROSITE" id="PS01173">
    <property type="entry name" value="LIPASE_GDXG_HIS"/>
    <property type="match status" value="1"/>
</dbReference>
<dbReference type="InterPro" id="IPR002168">
    <property type="entry name" value="Lipase_GDXG_HIS_AS"/>
</dbReference>
<comment type="similarity">
    <text evidence="1">Belongs to the 'GDXG' lipolytic enzyme family.</text>
</comment>
<evidence type="ECO:0000313" key="5">
    <source>
        <dbReference type="Proteomes" id="UP000193467"/>
    </source>
</evidence>
<keyword evidence="5" id="KW-1185">Reference proteome</keyword>
<feature type="domain" description="Alpha/beta hydrolase fold-3" evidence="3">
    <location>
        <begin position="158"/>
        <end position="363"/>
    </location>
</feature>
<dbReference type="PANTHER" id="PTHR48081">
    <property type="entry name" value="AB HYDROLASE SUPERFAMILY PROTEIN C4A8.06C"/>
    <property type="match status" value="1"/>
</dbReference>
<dbReference type="AlphaFoldDB" id="A0A1Y2FJ09"/>
<dbReference type="InParanoid" id="A0A1Y2FJ09"/>
<organism evidence="4 5">
    <name type="scientific">Leucosporidium creatinivorum</name>
    <dbReference type="NCBI Taxonomy" id="106004"/>
    <lineage>
        <taxon>Eukaryota</taxon>
        <taxon>Fungi</taxon>
        <taxon>Dikarya</taxon>
        <taxon>Basidiomycota</taxon>
        <taxon>Pucciniomycotina</taxon>
        <taxon>Microbotryomycetes</taxon>
        <taxon>Leucosporidiales</taxon>
        <taxon>Leucosporidium</taxon>
    </lineage>
</organism>
<dbReference type="InterPro" id="IPR050300">
    <property type="entry name" value="GDXG_lipolytic_enzyme"/>
</dbReference>
<dbReference type="Pfam" id="PF07859">
    <property type="entry name" value="Abhydrolase_3"/>
    <property type="match status" value="1"/>
</dbReference>
<dbReference type="SUPFAM" id="SSF53474">
    <property type="entry name" value="alpha/beta-Hydrolases"/>
    <property type="match status" value="1"/>
</dbReference>
<reference evidence="4 5" key="1">
    <citation type="submission" date="2016-07" db="EMBL/GenBank/DDBJ databases">
        <title>Pervasive Adenine N6-methylation of Active Genes in Fungi.</title>
        <authorList>
            <consortium name="DOE Joint Genome Institute"/>
            <person name="Mondo S.J."/>
            <person name="Dannebaum R.O."/>
            <person name="Kuo R.C."/>
            <person name="Labutti K."/>
            <person name="Haridas S."/>
            <person name="Kuo A."/>
            <person name="Salamov A."/>
            <person name="Ahrendt S.R."/>
            <person name="Lipzen A."/>
            <person name="Sullivan W."/>
            <person name="Andreopoulos W.B."/>
            <person name="Clum A."/>
            <person name="Lindquist E."/>
            <person name="Daum C."/>
            <person name="Ramamoorthy G.K."/>
            <person name="Gryganskyi A."/>
            <person name="Culley D."/>
            <person name="Magnuson J.K."/>
            <person name="James T.Y."/>
            <person name="O'Malley M.A."/>
            <person name="Stajich J.E."/>
            <person name="Spatafora J.W."/>
            <person name="Visel A."/>
            <person name="Grigoriev I.V."/>
        </authorList>
    </citation>
    <scope>NUCLEOTIDE SEQUENCE [LARGE SCALE GENOMIC DNA]</scope>
    <source>
        <strain evidence="4 5">62-1032</strain>
    </source>
</reference>
<proteinExistence type="inferred from homology"/>
<evidence type="ECO:0000259" key="3">
    <source>
        <dbReference type="Pfam" id="PF07859"/>
    </source>
</evidence>
<sequence>MAASTTSHLQETVEEPQQSLFARASGAASTAWKYRQFVPPAIKTTLQFYTVGPQQESWSIETALFCALVRHAGGLRGKDDKNTDPVKAMAASRKRLQVIESLNPKIGVCSEVFEIPVKRRGLKGLLEEVDAAENGSRAVPAEWQVHNEVRGKASDRVLLYFHGGAFTLMNPRSHRPLTLLMSKQLGVRVLSVDYRLSPEVLFPSALHDAVAAYQYLTEDLKIPASNIIVGGDSAGGNLSLALMLYIRDQKMARLGGAILLSPWSDMTASMQSWETNAALDYLSLPPPNSALSPPHLYLGEHYTTNVVHPYVSPAIADLSSLPPLLIQAGGAETLRDEITLLAQRAANAGVEVAHQIWESGIHVSQAFIKNDISPAALKEMALWAEQLKAPQAAAGNFTEVDRLLDEAWEKRRIRLEAKGVKAQEEVEEVARVPTFIFEGEKEAAPELLCRDEGHEEVKKAVEEAKKAGVQGFTTVFKARRNLEALGFLGRVRGALHL</sequence>